<name>A0ABV5EN81_9MICO</name>
<reference evidence="1 2" key="1">
    <citation type="submission" date="2024-08" db="EMBL/GenBank/DDBJ databases">
        <title>Heavy metals resistant antinobacteria isolated from wastewater.</title>
        <authorList>
            <person name="Roman Ponce B."/>
            <person name="Blanco Mercado M.A."/>
            <person name="Avila Aldana I.N."/>
            <person name="Morales Arrieta S."/>
        </authorList>
    </citation>
    <scope>NUCLEOTIDE SEQUENCE [LARGE SCALE GENOMIC DNA]</scope>
    <source>
        <strain evidence="2">sma-1</strain>
    </source>
</reference>
<dbReference type="Gene3D" id="3.40.50.720">
    <property type="entry name" value="NAD(P)-binding Rossmann-like Domain"/>
    <property type="match status" value="1"/>
</dbReference>
<gene>
    <name evidence="1" type="ORF">AB7P39_01085</name>
</gene>
<keyword evidence="2" id="KW-1185">Reference proteome</keyword>
<dbReference type="SUPFAM" id="SSF51735">
    <property type="entry name" value="NAD(P)-binding Rossmann-fold domains"/>
    <property type="match status" value="1"/>
</dbReference>
<evidence type="ECO:0000313" key="1">
    <source>
        <dbReference type="EMBL" id="MFB8891428.1"/>
    </source>
</evidence>
<proteinExistence type="predicted"/>
<protein>
    <submittedName>
        <fullName evidence="1">Ornithine cyclodeaminase family protein</fullName>
    </submittedName>
</protein>
<organism evidence="1 2">
    <name type="scientific">Microbacterium plantarum</name>
    <dbReference type="NCBI Taxonomy" id="1816425"/>
    <lineage>
        <taxon>Bacteria</taxon>
        <taxon>Bacillati</taxon>
        <taxon>Actinomycetota</taxon>
        <taxon>Actinomycetes</taxon>
        <taxon>Micrococcales</taxon>
        <taxon>Microbacteriaceae</taxon>
        <taxon>Microbacterium</taxon>
    </lineage>
</organism>
<accession>A0ABV5EN81</accession>
<dbReference type="RefSeq" id="WP_378715690.1">
    <property type="nucleotide sequence ID" value="NZ_JBHLHV010000001.1"/>
</dbReference>
<sequence>MSAASVGVPVVSAADIERAMTPAAAVEAIDAALRSGLDVEADHERIFAPLSAGDFLLMPSESPDAVGIKVATIAPGNTRLGLPKISAWYLVFDRETLQPAAIVDGTRLTTLRTPAVTAVAVRDLLAADPRGARRRIDRLAVLGSGPQAIEHATTLAAILPVGDVTIIGRTPERVEDAVATLRERGIDARIGALADARDADVVVTATSSSTPVVDLGDIAPSAVVAAVGAHGLDHRELGADLVRAADVVVEARASARRESGNLAGAAGGAPLAEPANLVELVSGRVSRRPGAPAVYTGVGMAWEDLAVVQGIMEVMRRGSASEETT</sequence>
<dbReference type="InterPro" id="IPR023401">
    <property type="entry name" value="ODC_N"/>
</dbReference>
<dbReference type="InterPro" id="IPR036291">
    <property type="entry name" value="NAD(P)-bd_dom_sf"/>
</dbReference>
<dbReference type="Gene3D" id="3.30.1780.10">
    <property type="entry name" value="ornithine cyclodeaminase, domain 1"/>
    <property type="match status" value="1"/>
</dbReference>
<dbReference type="Pfam" id="PF02423">
    <property type="entry name" value="OCD_Mu_crystall"/>
    <property type="match status" value="1"/>
</dbReference>
<evidence type="ECO:0000313" key="2">
    <source>
        <dbReference type="Proteomes" id="UP001589643"/>
    </source>
</evidence>
<dbReference type="PANTHER" id="PTHR13812">
    <property type="entry name" value="KETIMINE REDUCTASE MU-CRYSTALLIN"/>
    <property type="match status" value="1"/>
</dbReference>
<dbReference type="EMBL" id="JBHLHV010000001">
    <property type="protein sequence ID" value="MFB8891428.1"/>
    <property type="molecule type" value="Genomic_DNA"/>
</dbReference>
<dbReference type="InterPro" id="IPR003462">
    <property type="entry name" value="ODC_Mu_crystall"/>
</dbReference>
<dbReference type="PANTHER" id="PTHR13812:SF19">
    <property type="entry name" value="KETIMINE REDUCTASE MU-CRYSTALLIN"/>
    <property type="match status" value="1"/>
</dbReference>
<dbReference type="PIRSF" id="PIRSF001439">
    <property type="entry name" value="CryM"/>
    <property type="match status" value="1"/>
</dbReference>
<comment type="caution">
    <text evidence="1">The sequence shown here is derived from an EMBL/GenBank/DDBJ whole genome shotgun (WGS) entry which is preliminary data.</text>
</comment>
<dbReference type="Proteomes" id="UP001589643">
    <property type="component" value="Unassembled WGS sequence"/>
</dbReference>